<accession>A0A5E4SLA4</accession>
<protein>
    <submittedName>
        <fullName evidence="1">Uncharacterized protein</fullName>
    </submittedName>
</protein>
<dbReference type="EMBL" id="CABPRW010000002">
    <property type="protein sequence ID" value="VVD76477.1"/>
    <property type="molecule type" value="Genomic_DNA"/>
</dbReference>
<proteinExistence type="predicted"/>
<reference evidence="1 2" key="1">
    <citation type="submission" date="2019-08" db="EMBL/GenBank/DDBJ databases">
        <authorList>
            <person name="Peeters C."/>
        </authorList>
    </citation>
    <scope>NUCLEOTIDE SEQUENCE [LARGE SCALE GENOMIC DNA]</scope>
    <source>
        <strain evidence="1 2">LMG 31113</strain>
    </source>
</reference>
<evidence type="ECO:0000313" key="2">
    <source>
        <dbReference type="Proteomes" id="UP000382577"/>
    </source>
</evidence>
<gene>
    <name evidence="1" type="ORF">PFI31113_00876</name>
</gene>
<organism evidence="1 2">
    <name type="scientific">Pandoraea fibrosis</name>
    <dbReference type="NCBI Taxonomy" id="1891094"/>
    <lineage>
        <taxon>Bacteria</taxon>
        <taxon>Pseudomonadati</taxon>
        <taxon>Pseudomonadota</taxon>
        <taxon>Betaproteobacteria</taxon>
        <taxon>Burkholderiales</taxon>
        <taxon>Burkholderiaceae</taxon>
        <taxon>Pandoraea</taxon>
    </lineage>
</organism>
<name>A0A5E4SLA4_9BURK</name>
<evidence type="ECO:0000313" key="1">
    <source>
        <dbReference type="EMBL" id="VVD76477.1"/>
    </source>
</evidence>
<dbReference type="AlphaFoldDB" id="A0A5E4SLA4"/>
<dbReference type="Proteomes" id="UP000382577">
    <property type="component" value="Unassembled WGS sequence"/>
</dbReference>
<sequence length="224" mass="24440">MLPVSNSGNAVIARVRSVSEPNRDTDSIKMDIDRLTQGKHVMVFSGFSGLGYKDPAKLLDQIQKELKRAIDIHGIARTCVAAGATSEGIGVVYNEAKRLSPDIVTIGVVSEQARGDDSLSSNCDHVIYVDDPEGTWKVLDENGLSYMAYLARNNESHSKTGEFLAFGGGAVTLSEVLEVRELNQNWAIFTDFDPDPVKAKGKLEGSPGLDLNPVRTDWLRRFSV</sequence>